<evidence type="ECO:0000313" key="2">
    <source>
        <dbReference type="EMBL" id="MBC8333789.1"/>
    </source>
</evidence>
<dbReference type="Proteomes" id="UP000614469">
    <property type="component" value="Unassembled WGS sequence"/>
</dbReference>
<organism evidence="2 3">
    <name type="scientific">Candidatus Desulfolinea nitratireducens</name>
    <dbReference type="NCBI Taxonomy" id="2841698"/>
    <lineage>
        <taxon>Bacteria</taxon>
        <taxon>Bacillati</taxon>
        <taxon>Chloroflexota</taxon>
        <taxon>Anaerolineae</taxon>
        <taxon>Anaerolineales</taxon>
        <taxon>Anaerolineales incertae sedis</taxon>
        <taxon>Candidatus Desulfolinea</taxon>
    </lineage>
</organism>
<sequence>MITISCSLFTPAASQPEADESSPESVPEATTGDHSDNPCNNIFYPLVPGRQLIYKIDNPESGEDQVGITVASVNGSTATLDMLVLSSGIISQSTVECEDGAIKEYPLATMDTIFGDMVKGTLTNEYLSGVIAPAEETLIDNNWNMSWESKYTMNGEMTFSGEGETIRVLITDSPVVMNWQIDSTGETLTVPAGNYSNVVVVTREMTSSVSLDMDGMVVESTLVFQSTHWFEPYIGMLKMTMDSATVQIQGISFPIDLGESMELIEFRPAE</sequence>
<feature type="region of interest" description="Disordered" evidence="1">
    <location>
        <begin position="1"/>
        <end position="39"/>
    </location>
</feature>
<evidence type="ECO:0000313" key="3">
    <source>
        <dbReference type="Proteomes" id="UP000614469"/>
    </source>
</evidence>
<comment type="caution">
    <text evidence="2">The sequence shown here is derived from an EMBL/GenBank/DDBJ whole genome shotgun (WGS) entry which is preliminary data.</text>
</comment>
<accession>A0A8J6NHC9</accession>
<reference evidence="2 3" key="1">
    <citation type="submission" date="2020-08" db="EMBL/GenBank/DDBJ databases">
        <title>Bridging the membrane lipid divide: bacteria of the FCB group superphylum have the potential to synthesize archaeal ether lipids.</title>
        <authorList>
            <person name="Villanueva L."/>
            <person name="Von Meijenfeldt F.A.B."/>
            <person name="Westbye A.B."/>
            <person name="Yadav S."/>
            <person name="Hopmans E.C."/>
            <person name="Dutilh B.E."/>
            <person name="Sinninghe Damste J.S."/>
        </authorList>
    </citation>
    <scope>NUCLEOTIDE SEQUENCE [LARGE SCALE GENOMIC DNA]</scope>
    <source>
        <strain evidence="2">NIOZ-UU36</strain>
    </source>
</reference>
<dbReference type="EMBL" id="JACNJN010000026">
    <property type="protein sequence ID" value="MBC8333789.1"/>
    <property type="molecule type" value="Genomic_DNA"/>
</dbReference>
<name>A0A8J6NHC9_9CHLR</name>
<proteinExistence type="predicted"/>
<protein>
    <submittedName>
        <fullName evidence="2">Uncharacterized protein</fullName>
    </submittedName>
</protein>
<dbReference type="Gene3D" id="2.40.360.20">
    <property type="match status" value="1"/>
</dbReference>
<evidence type="ECO:0000256" key="1">
    <source>
        <dbReference type="SAM" id="MobiDB-lite"/>
    </source>
</evidence>
<gene>
    <name evidence="2" type="ORF">H8E29_00850</name>
</gene>
<dbReference type="AlphaFoldDB" id="A0A8J6NHC9"/>